<dbReference type="InterPro" id="IPR051761">
    <property type="entry name" value="MLP-like_ligand-binding"/>
</dbReference>
<dbReference type="PANTHER" id="PTHR31907">
    <property type="entry name" value="MLP-LIKE PROTEIN 423"/>
    <property type="match status" value="1"/>
</dbReference>
<dbReference type="GeneID" id="107429317"/>
<dbReference type="InterPro" id="IPR000916">
    <property type="entry name" value="Bet_v_I/MLP"/>
</dbReference>
<dbReference type="Gene3D" id="3.30.530.20">
    <property type="match status" value="1"/>
</dbReference>
<dbReference type="Pfam" id="PF00407">
    <property type="entry name" value="Bet_v_1"/>
    <property type="match status" value="1"/>
</dbReference>
<feature type="domain" description="Bet v I/Major latex protein" evidence="1">
    <location>
        <begin position="2"/>
        <end position="154"/>
    </location>
</feature>
<dbReference type="SUPFAM" id="SSF55961">
    <property type="entry name" value="Bet v1-like"/>
    <property type="match status" value="1"/>
</dbReference>
<gene>
    <name evidence="3" type="primary">LOC107429317</name>
</gene>
<evidence type="ECO:0000259" key="1">
    <source>
        <dbReference type="SMART" id="SM01037"/>
    </source>
</evidence>
<keyword evidence="2" id="KW-1185">Reference proteome</keyword>
<dbReference type="KEGG" id="zju:107429317"/>
<name>A0A6P4AI82_ZIZJJ</name>
<evidence type="ECO:0000313" key="2">
    <source>
        <dbReference type="Proteomes" id="UP001652623"/>
    </source>
</evidence>
<dbReference type="Proteomes" id="UP001652623">
    <property type="component" value="Chromosome 12"/>
</dbReference>
<dbReference type="GO" id="GO:0006952">
    <property type="term" value="P:defense response"/>
    <property type="evidence" value="ECO:0007669"/>
    <property type="project" value="InterPro"/>
</dbReference>
<evidence type="ECO:0000313" key="3">
    <source>
        <dbReference type="RefSeq" id="XP_015895470.3"/>
    </source>
</evidence>
<dbReference type="InterPro" id="IPR023393">
    <property type="entry name" value="START-like_dom_sf"/>
</dbReference>
<dbReference type="SMART" id="SM01037">
    <property type="entry name" value="Bet_v_1"/>
    <property type="match status" value="1"/>
</dbReference>
<dbReference type="InParanoid" id="A0A6P4AI82"/>
<dbReference type="AlphaFoldDB" id="A0A6P4AI82"/>
<sequence>MTVINDVEAEVVIKSSAEKFFGIWKDKPYEIPVAASDKIQSIELQEGEWGKVGSVLYTTYIFNGIARSCIERVEEIDEENYTITFRKIGGDVMKNLKSFKATLKCIPNGEGGTVVQWLREYEFLNGGVPTTNPKNKDEFALDLVKKIDAHLLKS</sequence>
<dbReference type="CDD" id="cd07816">
    <property type="entry name" value="Bet_v1-like"/>
    <property type="match status" value="1"/>
</dbReference>
<protein>
    <submittedName>
        <fullName evidence="3">MLP-like protein 34</fullName>
    </submittedName>
</protein>
<proteinExistence type="predicted"/>
<dbReference type="RefSeq" id="XP_015895470.3">
    <property type="nucleotide sequence ID" value="XM_016039984.4"/>
</dbReference>
<organism evidence="2 3">
    <name type="scientific">Ziziphus jujuba</name>
    <name type="common">Chinese jujube</name>
    <name type="synonym">Ziziphus sativa</name>
    <dbReference type="NCBI Taxonomy" id="326968"/>
    <lineage>
        <taxon>Eukaryota</taxon>
        <taxon>Viridiplantae</taxon>
        <taxon>Streptophyta</taxon>
        <taxon>Embryophyta</taxon>
        <taxon>Tracheophyta</taxon>
        <taxon>Spermatophyta</taxon>
        <taxon>Magnoliopsida</taxon>
        <taxon>eudicotyledons</taxon>
        <taxon>Gunneridae</taxon>
        <taxon>Pentapetalae</taxon>
        <taxon>rosids</taxon>
        <taxon>fabids</taxon>
        <taxon>Rosales</taxon>
        <taxon>Rhamnaceae</taxon>
        <taxon>Paliureae</taxon>
        <taxon>Ziziphus</taxon>
    </lineage>
</organism>
<reference evidence="3" key="1">
    <citation type="submission" date="2025-08" db="UniProtKB">
        <authorList>
            <consortium name="RefSeq"/>
        </authorList>
    </citation>
    <scope>IDENTIFICATION</scope>
    <source>
        <tissue evidence="3">Seedling</tissue>
    </source>
</reference>
<accession>A0A6P4AI82</accession>